<dbReference type="EMBL" id="UFQT01000757">
    <property type="protein sequence ID" value="SSX27003.1"/>
    <property type="molecule type" value="Genomic_DNA"/>
</dbReference>
<feature type="compositionally biased region" description="Polar residues" evidence="1">
    <location>
        <begin position="71"/>
        <end position="87"/>
    </location>
</feature>
<reference evidence="3" key="2">
    <citation type="submission" date="2018-07" db="EMBL/GenBank/DDBJ databases">
        <authorList>
            <person name="Quirk P.G."/>
            <person name="Krulwich T.A."/>
        </authorList>
    </citation>
    <scope>NUCLEOTIDE SEQUENCE</scope>
</reference>
<feature type="compositionally biased region" description="Polar residues" evidence="1">
    <location>
        <begin position="52"/>
        <end position="64"/>
    </location>
</feature>
<organism evidence="3">
    <name type="scientific">Culicoides sonorensis</name>
    <name type="common">Biting midge</name>
    <dbReference type="NCBI Taxonomy" id="179676"/>
    <lineage>
        <taxon>Eukaryota</taxon>
        <taxon>Metazoa</taxon>
        <taxon>Ecdysozoa</taxon>
        <taxon>Arthropoda</taxon>
        <taxon>Hexapoda</taxon>
        <taxon>Insecta</taxon>
        <taxon>Pterygota</taxon>
        <taxon>Neoptera</taxon>
        <taxon>Endopterygota</taxon>
        <taxon>Diptera</taxon>
        <taxon>Nematocera</taxon>
        <taxon>Chironomoidea</taxon>
        <taxon>Ceratopogonidae</taxon>
        <taxon>Ceratopogoninae</taxon>
        <taxon>Culicoides</taxon>
        <taxon>Monoculicoides</taxon>
    </lineage>
</organism>
<evidence type="ECO:0000313" key="2">
    <source>
        <dbReference type="EMBL" id="SSX06657.1"/>
    </source>
</evidence>
<dbReference type="AlphaFoldDB" id="A0A336MDX7"/>
<reference evidence="2" key="1">
    <citation type="submission" date="2018-04" db="EMBL/GenBank/DDBJ databases">
        <authorList>
            <person name="Go L.Y."/>
            <person name="Mitchell J.A."/>
        </authorList>
    </citation>
    <scope>NUCLEOTIDE SEQUENCE</scope>
    <source>
        <tissue evidence="2">Whole organism</tissue>
    </source>
</reference>
<dbReference type="EMBL" id="UFQS01000757">
    <property type="protein sequence ID" value="SSX06657.1"/>
    <property type="molecule type" value="Genomic_DNA"/>
</dbReference>
<sequence length="403" mass="44849">MELSSEIHKKDNKVVRKPMKITIVKKKGSGKHSLCSNSVSLSFRSRINNLTQVKNTSTAQNNQTQHKRSHSFNQQTPYSQSQIQSPNKVGPTNGLNILGRDRSKAKANWTITNLHPPPPIMPSFTQSTGSSTAASLISILNKSGGGGAALTYEEDALILRPHIRVTQETQCMQLTQVKNTSTAQTNQTQHKRSHSFNQQTPYSQSQIQSPSKVGPTNGLNILGRDRSKAKANWTITNLHPPPPIMPSFTQSTGSSTAASLISILNKSGGGGAALTYEEDALILRVIESYSAAYQSNSRNTMHADLENDDHPPTLKQIWQTVKLMQKDIKQMKVIVAEERALRCNLQELLMTYLEKGSNHKTTGFKSNVTLKINVLVQNKKKYRECRQEKYYKALDRQCIILLN</sequence>
<name>A0A336MDX7_CULSO</name>
<protein>
    <submittedName>
        <fullName evidence="3">CSON014074 protein</fullName>
    </submittedName>
</protein>
<feature type="compositionally biased region" description="Polar residues" evidence="1">
    <location>
        <begin position="195"/>
        <end position="211"/>
    </location>
</feature>
<evidence type="ECO:0000256" key="1">
    <source>
        <dbReference type="SAM" id="MobiDB-lite"/>
    </source>
</evidence>
<dbReference type="VEuPathDB" id="VectorBase:CSON014074"/>
<accession>A0A336MDX7</accession>
<feature type="region of interest" description="Disordered" evidence="1">
    <location>
        <begin position="52"/>
        <end position="98"/>
    </location>
</feature>
<proteinExistence type="predicted"/>
<feature type="region of interest" description="Disordered" evidence="1">
    <location>
        <begin position="182"/>
        <end position="218"/>
    </location>
</feature>
<gene>
    <name evidence="3" type="primary">CSON014074</name>
</gene>
<evidence type="ECO:0000313" key="3">
    <source>
        <dbReference type="EMBL" id="SSX27003.1"/>
    </source>
</evidence>